<reference evidence="3" key="1">
    <citation type="journal article" date="2019" name="Int. J. Syst. Evol. Microbiol.">
        <title>The Global Catalogue of Microorganisms (GCM) 10K type strain sequencing project: providing services to taxonomists for standard genome sequencing and annotation.</title>
        <authorList>
            <consortium name="The Broad Institute Genomics Platform"/>
            <consortium name="The Broad Institute Genome Sequencing Center for Infectious Disease"/>
            <person name="Wu L."/>
            <person name="Ma J."/>
        </authorList>
    </citation>
    <scope>NUCLEOTIDE SEQUENCE [LARGE SCALE GENOMIC DNA]</scope>
    <source>
        <strain evidence="3">NBRC 100033</strain>
    </source>
</reference>
<dbReference type="EMBL" id="BSOR01000026">
    <property type="protein sequence ID" value="GLR64065.1"/>
    <property type="molecule type" value="Genomic_DNA"/>
</dbReference>
<protein>
    <recommendedName>
        <fullName evidence="4">MFS transporter</fullName>
    </recommendedName>
</protein>
<feature type="transmembrane region" description="Helical" evidence="1">
    <location>
        <begin position="7"/>
        <end position="24"/>
    </location>
</feature>
<evidence type="ECO:0000256" key="1">
    <source>
        <dbReference type="SAM" id="Phobius"/>
    </source>
</evidence>
<evidence type="ECO:0008006" key="4">
    <source>
        <dbReference type="Google" id="ProtNLM"/>
    </source>
</evidence>
<accession>A0ABQ5ZYF7</accession>
<comment type="caution">
    <text evidence="2">The sequence shown here is derived from an EMBL/GenBank/DDBJ whole genome shotgun (WGS) entry which is preliminary data.</text>
</comment>
<keyword evidence="3" id="KW-1185">Reference proteome</keyword>
<sequence>MYAYRLILLLVTLGYFFSPWLLQPWGSSDWYKPFVFWAGLIAATLWLEQKRRLELLE</sequence>
<gene>
    <name evidence="2" type="ORF">GCM10007878_15030</name>
</gene>
<evidence type="ECO:0000313" key="2">
    <source>
        <dbReference type="EMBL" id="GLR64065.1"/>
    </source>
</evidence>
<dbReference type="Proteomes" id="UP001156682">
    <property type="component" value="Unassembled WGS sequence"/>
</dbReference>
<keyword evidence="1" id="KW-0812">Transmembrane</keyword>
<name>A0ABQ5ZYF7_9GAMM</name>
<feature type="transmembrane region" description="Helical" evidence="1">
    <location>
        <begin position="30"/>
        <end position="47"/>
    </location>
</feature>
<evidence type="ECO:0000313" key="3">
    <source>
        <dbReference type="Proteomes" id="UP001156682"/>
    </source>
</evidence>
<keyword evidence="1" id="KW-0472">Membrane</keyword>
<proteinExistence type="predicted"/>
<keyword evidence="1" id="KW-1133">Transmembrane helix</keyword>
<dbReference type="RefSeq" id="WP_027850749.1">
    <property type="nucleotide sequence ID" value="NZ_BSOR01000026.1"/>
</dbReference>
<organism evidence="2 3">
    <name type="scientific">Marinospirillum insulare</name>
    <dbReference type="NCBI Taxonomy" id="217169"/>
    <lineage>
        <taxon>Bacteria</taxon>
        <taxon>Pseudomonadati</taxon>
        <taxon>Pseudomonadota</taxon>
        <taxon>Gammaproteobacteria</taxon>
        <taxon>Oceanospirillales</taxon>
        <taxon>Oceanospirillaceae</taxon>
        <taxon>Marinospirillum</taxon>
    </lineage>
</organism>